<evidence type="ECO:0000259" key="14">
    <source>
        <dbReference type="Pfam" id="PF08936"/>
    </source>
</evidence>
<feature type="domain" description="Carboxysome Shell Carbonic Anhydrase catalytic" evidence="15">
    <location>
        <begin position="167"/>
        <end position="401"/>
    </location>
</feature>
<comment type="similarity">
    <text evidence="9">Belongs to the beta-class carbonic anhydrase family. CsoSCA subfamily.</text>
</comment>
<evidence type="ECO:0000256" key="2">
    <source>
        <dbReference type="ARBA" id="ARBA00012925"/>
    </source>
</evidence>
<protein>
    <recommendedName>
        <fullName evidence="10 13">Carboxysome shell carbonic anhydrase</fullName>
        <ecNumber evidence="2 13">4.2.1.1</ecNumber>
    </recommendedName>
</protein>
<dbReference type="InterPro" id="IPR014074">
    <property type="entry name" value="Carboxysome_shell_carb_anhy"/>
</dbReference>
<dbReference type="InterPro" id="IPR048619">
    <property type="entry name" value="CsoSCA_N"/>
</dbReference>
<keyword evidence="8" id="KW-1282">Carboxysome</keyword>
<evidence type="ECO:0000259" key="15">
    <source>
        <dbReference type="Pfam" id="PF20686"/>
    </source>
</evidence>
<dbReference type="GO" id="GO:0046872">
    <property type="term" value="F:metal ion binding"/>
    <property type="evidence" value="ECO:0007669"/>
    <property type="project" value="UniProtKB-KW"/>
</dbReference>
<dbReference type="Proteomes" id="UP000285478">
    <property type="component" value="Chromosome"/>
</dbReference>
<dbReference type="InterPro" id="IPR048539">
    <property type="entry name" value="CsoSCA_cat"/>
</dbReference>
<evidence type="ECO:0000313" key="17">
    <source>
        <dbReference type="EMBL" id="QAB15817.1"/>
    </source>
</evidence>
<dbReference type="GO" id="GO:0031470">
    <property type="term" value="C:carboxysome"/>
    <property type="evidence" value="ECO:0007669"/>
    <property type="project" value="UniProtKB-SubCell"/>
</dbReference>
<evidence type="ECO:0000256" key="9">
    <source>
        <dbReference type="ARBA" id="ARBA00024021"/>
    </source>
</evidence>
<evidence type="ECO:0000256" key="4">
    <source>
        <dbReference type="ARBA" id="ARBA00022833"/>
    </source>
</evidence>
<keyword evidence="4" id="KW-0862">Zinc</keyword>
<sequence>MNSTKKNYRQKSLFWKPIPSNPLWQQQKPTAHGSTVVADTMDEIGRQDRVDTTLAMTGTHVLVNEAQNELLRRYEMDIKARFDDIEAVLKDILTQQGKPGFVAWANQTLFAKLGVKLTEDDWQSELNFQSQKAFQKLYAKILFAQFIRMSEDFYINDPLMGQRKQEAERIFKEAGFHAVGIAPCADGRLAHVVSYVLRLPYDAVRRKAHAGSLFDISESVRNWVFIEHTRFREGKPNAAEEPTRYLKIAVYHFSKADPTHQGCAAHGSDDQKAAEAALTKLKDFRQAIENRFGCGASVQTLLIGMNTDDDSLKIHIPNEQGKVCLQRFVETDQLYQQTADLSADQAKQAIEHAIDDCNLNRSSTAPQPGVNTLIAWLIANNFSQLAYVNRYENGCYSDIGHAERFIGVGNGFEEVQLRNLSYYSFLDTVEEGVNDVDVGIKIFKGLNVKKGRPIPIIIRCDYDGRVPGSKDRAQAKAVRIEKALHNRYQELSASGLLQTMPTLRDFTGCQPAERLPSLADFSA</sequence>
<dbReference type="NCBIfam" id="TIGR02701">
    <property type="entry name" value="shell_carb_anhy"/>
    <property type="match status" value="1"/>
</dbReference>
<dbReference type="GO" id="GO:0004089">
    <property type="term" value="F:carbonate dehydratase activity"/>
    <property type="evidence" value="ECO:0007669"/>
    <property type="project" value="UniProtKB-UniRule"/>
</dbReference>
<organism evidence="17 18">
    <name type="scientific">Hydrogenovibrio thermophilus</name>
    <dbReference type="NCBI Taxonomy" id="265883"/>
    <lineage>
        <taxon>Bacteria</taxon>
        <taxon>Pseudomonadati</taxon>
        <taxon>Pseudomonadota</taxon>
        <taxon>Gammaproteobacteria</taxon>
        <taxon>Thiotrichales</taxon>
        <taxon>Piscirickettsiaceae</taxon>
        <taxon>Hydrogenovibrio</taxon>
    </lineage>
</organism>
<keyword evidence="18" id="KW-1185">Reference proteome</keyword>
<dbReference type="InterPro" id="IPR043065">
    <property type="entry name" value="CsoSCA_N_sf"/>
</dbReference>
<dbReference type="KEGG" id="htr:EPV75_09105"/>
<comment type="catalytic activity">
    <reaction evidence="12">
        <text>hydrogencarbonate + H(+) = CO2 + H2O</text>
        <dbReference type="Rhea" id="RHEA:10748"/>
        <dbReference type="ChEBI" id="CHEBI:15377"/>
        <dbReference type="ChEBI" id="CHEBI:15378"/>
        <dbReference type="ChEBI" id="CHEBI:16526"/>
        <dbReference type="ChEBI" id="CHEBI:17544"/>
        <dbReference type="EC" id="4.2.1.1"/>
    </reaction>
</comment>
<gene>
    <name evidence="17" type="ORF">EPV75_09105</name>
</gene>
<dbReference type="Pfam" id="PF20687">
    <property type="entry name" value="CsoSCA_N"/>
    <property type="match status" value="1"/>
</dbReference>
<keyword evidence="6" id="KW-0120">Carbon dioxide fixation</keyword>
<evidence type="ECO:0000256" key="11">
    <source>
        <dbReference type="ARBA" id="ARBA00024446"/>
    </source>
</evidence>
<dbReference type="EC" id="4.2.1.1" evidence="2 13"/>
<dbReference type="Gene3D" id="3.30.1330.140">
    <property type="entry name" value="Carboxysome Shell Carbonic Anhydrase, C-terminal domain"/>
    <property type="match status" value="1"/>
</dbReference>
<evidence type="ECO:0000259" key="16">
    <source>
        <dbReference type="Pfam" id="PF20687"/>
    </source>
</evidence>
<feature type="domain" description="Carboxysome Shell Carbonic Anhydrase C-terminal" evidence="14">
    <location>
        <begin position="402"/>
        <end position="514"/>
    </location>
</feature>
<keyword evidence="5" id="KW-0456">Lyase</keyword>
<reference evidence="17 18" key="1">
    <citation type="journal article" date="2018" name="Environ. Microbiol.">
        <title>Genomes of ubiquitous marine and hypersaline Hydrogenovibrio, Thiomicrorhabdus and Thiomicrospira spp. encode a diversity of mechanisms to sustain chemolithoautotrophy in heterogeneous environments.</title>
        <authorList>
            <person name="Scott K.M."/>
            <person name="Williams J."/>
            <person name="Porter C.M.B."/>
            <person name="Russel S."/>
            <person name="Harmer T.L."/>
            <person name="Paul J.H."/>
            <person name="Antonen K.M."/>
            <person name="Bridges M.K."/>
            <person name="Camper G.J."/>
            <person name="Campla C.K."/>
            <person name="Casella L.G."/>
            <person name="Chase E."/>
            <person name="Conrad J.W."/>
            <person name="Cruz M.C."/>
            <person name="Dunlap D.S."/>
            <person name="Duran L."/>
            <person name="Fahsbender E.M."/>
            <person name="Goldsmith D.B."/>
            <person name="Keeley R.F."/>
            <person name="Kondoff M.R."/>
            <person name="Kussy B.I."/>
            <person name="Lane M.K."/>
            <person name="Lawler S."/>
            <person name="Leigh B.A."/>
            <person name="Lewis C."/>
            <person name="Lostal L.M."/>
            <person name="Marking D."/>
            <person name="Mancera P.A."/>
            <person name="McClenthan E.C."/>
            <person name="McIntyre E.A."/>
            <person name="Mine J.A."/>
            <person name="Modi S."/>
            <person name="Moore B.D."/>
            <person name="Morgan W.A."/>
            <person name="Nelson K.M."/>
            <person name="Nguyen K.N."/>
            <person name="Ogburn N."/>
            <person name="Parrino D.G."/>
            <person name="Pedapudi A.D."/>
            <person name="Pelham R.P."/>
            <person name="Preece A.M."/>
            <person name="Rampersad E.A."/>
            <person name="Richardson J.C."/>
            <person name="Rodgers C.M."/>
            <person name="Schaffer B.L."/>
            <person name="Sheridan N.E."/>
            <person name="Solone M.R."/>
            <person name="Staley Z.R."/>
            <person name="Tabuchi M."/>
            <person name="Waide R.J."/>
            <person name="Wanjugi P.W."/>
            <person name="Young S."/>
            <person name="Clum A."/>
            <person name="Daum C."/>
            <person name="Huntemann M."/>
            <person name="Ivanova N."/>
            <person name="Kyrpides N."/>
            <person name="Mikhailova N."/>
            <person name="Palaniappan K."/>
            <person name="Pillay M."/>
            <person name="Reddy T.B.K."/>
            <person name="Shapiro N."/>
            <person name="Stamatis D."/>
            <person name="Varghese N."/>
            <person name="Woyke T."/>
            <person name="Boden R."/>
            <person name="Freyermuth S.K."/>
            <person name="Kerfeld C.A."/>
        </authorList>
    </citation>
    <scope>NUCLEOTIDE SEQUENCE [LARGE SCALE GENOMIC DNA]</scope>
    <source>
        <strain evidence="17 18">JR-2</strain>
    </source>
</reference>
<name>A0A410H4J8_9GAMM</name>
<evidence type="ECO:0000256" key="5">
    <source>
        <dbReference type="ARBA" id="ARBA00023239"/>
    </source>
</evidence>
<accession>A0A410H4J8</accession>
<evidence type="ECO:0000256" key="7">
    <source>
        <dbReference type="ARBA" id="ARBA00023587"/>
    </source>
</evidence>
<dbReference type="InterPro" id="IPR043066">
    <property type="entry name" value="CsoSCA_C_sf"/>
</dbReference>
<evidence type="ECO:0000256" key="13">
    <source>
        <dbReference type="NCBIfam" id="TIGR02701"/>
    </source>
</evidence>
<evidence type="ECO:0000313" key="18">
    <source>
        <dbReference type="Proteomes" id="UP000285478"/>
    </source>
</evidence>
<dbReference type="GO" id="GO:0015977">
    <property type="term" value="P:carbon fixation"/>
    <property type="evidence" value="ECO:0007669"/>
    <property type="project" value="UniProtKB-UniRule"/>
</dbReference>
<dbReference type="InterPro" id="IPR048620">
    <property type="entry name" value="CsoSCA_C"/>
</dbReference>
<proteinExistence type="inferred from homology"/>
<dbReference type="RefSeq" id="WP_128385169.1">
    <property type="nucleotide sequence ID" value="NZ_CP035033.1"/>
</dbReference>
<evidence type="ECO:0000256" key="1">
    <source>
        <dbReference type="ARBA" id="ARBA00001947"/>
    </source>
</evidence>
<comment type="cofactor">
    <cofactor evidence="1">
        <name>Zn(2+)</name>
        <dbReference type="ChEBI" id="CHEBI:29105"/>
    </cofactor>
</comment>
<evidence type="ECO:0000256" key="10">
    <source>
        <dbReference type="ARBA" id="ARBA00024121"/>
    </source>
</evidence>
<dbReference type="Gene3D" id="1.20.120.1310">
    <property type="entry name" value="Carboxysome Shell Carbonic Anhydrase, N-terminal helical domain"/>
    <property type="match status" value="1"/>
</dbReference>
<dbReference type="Pfam" id="PF20686">
    <property type="entry name" value="CsoSCA_cat"/>
    <property type="match status" value="1"/>
</dbReference>
<keyword evidence="3" id="KW-0479">Metal-binding</keyword>
<comment type="subcellular location">
    <subcellularLocation>
        <location evidence="7">Carboxysome</location>
    </subcellularLocation>
</comment>
<dbReference type="AlphaFoldDB" id="A0A410H4J8"/>
<evidence type="ECO:0000256" key="12">
    <source>
        <dbReference type="ARBA" id="ARBA00048348"/>
    </source>
</evidence>
<dbReference type="Pfam" id="PF08936">
    <property type="entry name" value="CsoSCA_C"/>
    <property type="match status" value="1"/>
</dbReference>
<evidence type="ECO:0000256" key="3">
    <source>
        <dbReference type="ARBA" id="ARBA00022723"/>
    </source>
</evidence>
<keyword evidence="11" id="KW-1283">Bacterial microcompartment</keyword>
<dbReference type="EMBL" id="CP035033">
    <property type="protein sequence ID" value="QAB15817.1"/>
    <property type="molecule type" value="Genomic_DNA"/>
</dbReference>
<feature type="domain" description="Carboxysome Shell Carbonic Anhydrase N-terminal" evidence="16">
    <location>
        <begin position="60"/>
        <end position="153"/>
    </location>
</feature>
<evidence type="ECO:0000256" key="8">
    <source>
        <dbReference type="ARBA" id="ARBA00023669"/>
    </source>
</evidence>
<evidence type="ECO:0000256" key="6">
    <source>
        <dbReference type="ARBA" id="ARBA00023300"/>
    </source>
</evidence>